<sequence>MRGSIVLVLALFGAVPAVAADPILGSWRNAAGWRAVVRPCSGQLCITLRSGPHAGTRIGNVTASGDGRYSGTVVDPATGRAYRGWATLSGRTVQLTGCLAGTAACRTETWTRR</sequence>
<dbReference type="RefSeq" id="WP_133768225.1">
    <property type="nucleotide sequence ID" value="NZ_SNZR01000011.1"/>
</dbReference>
<dbReference type="AlphaFoldDB" id="A0A4R7C5N1"/>
<reference evidence="3 4" key="1">
    <citation type="submission" date="2019-03" db="EMBL/GenBank/DDBJ databases">
        <title>Genomic Encyclopedia of Type Strains, Phase IV (KMG-IV): sequencing the most valuable type-strain genomes for metagenomic binning, comparative biology and taxonomic classification.</title>
        <authorList>
            <person name="Goeker M."/>
        </authorList>
    </citation>
    <scope>NUCLEOTIDE SEQUENCE [LARGE SCALE GENOMIC DNA]</scope>
    <source>
        <strain evidence="3 4">DSM 25903</strain>
    </source>
</reference>
<feature type="domain" description="DUF2147" evidence="2">
    <location>
        <begin position="52"/>
        <end position="112"/>
    </location>
</feature>
<dbReference type="Pfam" id="PF09917">
    <property type="entry name" value="DUF2147"/>
    <property type="match status" value="1"/>
</dbReference>
<evidence type="ECO:0000259" key="2">
    <source>
        <dbReference type="Pfam" id="PF09917"/>
    </source>
</evidence>
<protein>
    <submittedName>
        <fullName evidence="3">Uncharacterized protein (DUF2147 family)</fullName>
    </submittedName>
</protein>
<gene>
    <name evidence="3" type="ORF">EV668_0457</name>
</gene>
<name>A0A4R7C5N1_9HYPH</name>
<dbReference type="Proteomes" id="UP000295122">
    <property type="component" value="Unassembled WGS sequence"/>
</dbReference>
<keyword evidence="1" id="KW-0732">Signal</keyword>
<comment type="caution">
    <text evidence="3">The sequence shown here is derived from an EMBL/GenBank/DDBJ whole genome shotgun (WGS) entry which is preliminary data.</text>
</comment>
<dbReference type="InterPro" id="IPR019223">
    <property type="entry name" value="DUF2147"/>
</dbReference>
<keyword evidence="4" id="KW-1185">Reference proteome</keyword>
<feature type="chain" id="PRO_5020208320" evidence="1">
    <location>
        <begin position="20"/>
        <end position="113"/>
    </location>
</feature>
<organism evidence="3 4">
    <name type="scientific">Enterovirga rhinocerotis</name>
    <dbReference type="NCBI Taxonomy" id="1339210"/>
    <lineage>
        <taxon>Bacteria</taxon>
        <taxon>Pseudomonadati</taxon>
        <taxon>Pseudomonadota</taxon>
        <taxon>Alphaproteobacteria</taxon>
        <taxon>Hyphomicrobiales</taxon>
        <taxon>Methylobacteriaceae</taxon>
        <taxon>Enterovirga</taxon>
    </lineage>
</organism>
<evidence type="ECO:0000313" key="4">
    <source>
        <dbReference type="Proteomes" id="UP000295122"/>
    </source>
</evidence>
<dbReference type="Gene3D" id="2.40.128.520">
    <property type="match status" value="1"/>
</dbReference>
<feature type="signal peptide" evidence="1">
    <location>
        <begin position="1"/>
        <end position="19"/>
    </location>
</feature>
<evidence type="ECO:0000256" key="1">
    <source>
        <dbReference type="SAM" id="SignalP"/>
    </source>
</evidence>
<evidence type="ECO:0000313" key="3">
    <source>
        <dbReference type="EMBL" id="TDR93202.1"/>
    </source>
</evidence>
<accession>A0A4R7C5N1</accession>
<dbReference type="EMBL" id="SNZR01000011">
    <property type="protein sequence ID" value="TDR93202.1"/>
    <property type="molecule type" value="Genomic_DNA"/>
</dbReference>
<dbReference type="OrthoDB" id="9811671at2"/>
<proteinExistence type="predicted"/>